<protein>
    <submittedName>
        <fullName evidence="1">Nucleotidyl transferase AbiEii/AbiGii toxin family protein</fullName>
    </submittedName>
</protein>
<dbReference type="RefSeq" id="WP_242162297.1">
    <property type="nucleotide sequence ID" value="NZ_JAJMLW010000001.1"/>
</dbReference>
<dbReference type="Proteomes" id="UP001430755">
    <property type="component" value="Unassembled WGS sequence"/>
</dbReference>
<proteinExistence type="predicted"/>
<evidence type="ECO:0000313" key="1">
    <source>
        <dbReference type="EMBL" id="MCI2240745.1"/>
    </source>
</evidence>
<dbReference type="InterPro" id="IPR014942">
    <property type="entry name" value="AbiEii"/>
</dbReference>
<gene>
    <name evidence="1" type="ORF">LPT13_00015</name>
</gene>
<dbReference type="GO" id="GO:0016740">
    <property type="term" value="F:transferase activity"/>
    <property type="evidence" value="ECO:0007669"/>
    <property type="project" value="UniProtKB-KW"/>
</dbReference>
<dbReference type="EMBL" id="JAJMLW010000001">
    <property type="protein sequence ID" value="MCI2240745.1"/>
    <property type="molecule type" value="Genomic_DNA"/>
</dbReference>
<accession>A0ABS9WCY5</accession>
<comment type="caution">
    <text evidence="1">The sequence shown here is derived from an EMBL/GenBank/DDBJ whole genome shotgun (WGS) entry which is preliminary data.</text>
</comment>
<evidence type="ECO:0000313" key="2">
    <source>
        <dbReference type="Proteomes" id="UP001430755"/>
    </source>
</evidence>
<keyword evidence="1" id="KW-0808">Transferase</keyword>
<sequence>MTNSRYKTPDAMEMAVKAAAKASSQDTNQALLDYYHDRFLSRIFSEDDPRFILKGGRGMLARLVDVRRTRDTDIFYSGDDIGEAVDELVRLGGKELGDFLTYRLESIEVIVEEQGYRSGKRLRFTPVLGGTKEIRPHVVIDLVVDPAVVICPDVVDPVNSLAVKGIDTPRYLVFPVVNSIADKVVATMLPYPNGSRSSRVKDLVDLVRYILSEELIGDRLHEAVRSEFCLRGAAIPEAFSIPDSWGRELLKGYQKLAKEARLPKACFDVEYARGMVARCLDPALSGDCVGRVWSPERLRWE</sequence>
<organism evidence="1 2">
    <name type="scientific">Adlercreutzia faecimuris</name>
    <dbReference type="NCBI Taxonomy" id="2897341"/>
    <lineage>
        <taxon>Bacteria</taxon>
        <taxon>Bacillati</taxon>
        <taxon>Actinomycetota</taxon>
        <taxon>Coriobacteriia</taxon>
        <taxon>Eggerthellales</taxon>
        <taxon>Eggerthellaceae</taxon>
        <taxon>Adlercreutzia</taxon>
    </lineage>
</organism>
<name>A0ABS9WCY5_9ACTN</name>
<dbReference type="Pfam" id="PF08843">
    <property type="entry name" value="AbiEii"/>
    <property type="match status" value="1"/>
</dbReference>
<reference evidence="1" key="1">
    <citation type="submission" date="2021-11" db="EMBL/GenBank/DDBJ databases">
        <title>A Novel Adlercreutzia Species, isolated from a Allomyrina dichotoma larva feces.</title>
        <authorList>
            <person name="Suh M.K."/>
        </authorList>
    </citation>
    <scope>NUCLEOTIDE SEQUENCE</scope>
    <source>
        <strain evidence="1">JBNU-10</strain>
    </source>
</reference>
<keyword evidence="2" id="KW-1185">Reference proteome</keyword>